<dbReference type="InterPro" id="IPR012336">
    <property type="entry name" value="Thioredoxin-like_fold"/>
</dbReference>
<dbReference type="Gene3D" id="3.40.30.10">
    <property type="entry name" value="Glutaredoxin"/>
    <property type="match status" value="1"/>
</dbReference>
<evidence type="ECO:0000259" key="2">
    <source>
        <dbReference type="Pfam" id="PF13462"/>
    </source>
</evidence>
<dbReference type="RefSeq" id="WP_146953193.1">
    <property type="nucleotide sequence ID" value="NZ_BAABBJ010000007.1"/>
</dbReference>
<organism evidence="3 4">
    <name type="scientific">Cellulomonas soli</name>
    <dbReference type="NCBI Taxonomy" id="931535"/>
    <lineage>
        <taxon>Bacteria</taxon>
        <taxon>Bacillati</taxon>
        <taxon>Actinomycetota</taxon>
        <taxon>Actinomycetes</taxon>
        <taxon>Micrococcales</taxon>
        <taxon>Cellulomonadaceae</taxon>
        <taxon>Cellulomonas</taxon>
    </lineage>
</organism>
<dbReference type="InterPro" id="IPR036249">
    <property type="entry name" value="Thioredoxin-like_sf"/>
</dbReference>
<dbReference type="OrthoDB" id="117402at2"/>
<gene>
    <name evidence="3" type="ORF">CSO01_21540</name>
</gene>
<comment type="caution">
    <text evidence="3">The sequence shown here is derived from an EMBL/GenBank/DDBJ whole genome shotgun (WGS) entry which is preliminary data.</text>
</comment>
<evidence type="ECO:0000313" key="4">
    <source>
        <dbReference type="Proteomes" id="UP000321798"/>
    </source>
</evidence>
<keyword evidence="4" id="KW-1185">Reference proteome</keyword>
<sequence length="319" mass="33287">MSYATSKKHERARKERRAIAREQEKIDRRRRAARKRRNRVLLAVGLPLAGIATATGVVLVMQSRARAAELAAEVGPHNMLSDGIVLSGDGTTMTALRTSALDAGAEPEDTVVDRASGVLDIVMYTDYRSDDAATFWTASSSNLESWVTAGQATLEVHPLALDGDDYALRAAGALACVADSAPDSAFVVHSALLTAQPDLTESGLDTSGIEALVSGVGVDSTEVTACLEDGDYTDWVAEATARAAQSVPFEGIGPVTTSPVILVAGQQYTGDLSDADAFTSFVSDVYDQVVAEAATDTSTSGATPEPSTTTEATEAPTEG</sequence>
<feature type="compositionally biased region" description="Basic residues" evidence="1">
    <location>
        <begin position="1"/>
        <end position="16"/>
    </location>
</feature>
<accession>A0A512PE05</accession>
<dbReference type="AlphaFoldDB" id="A0A512PE05"/>
<feature type="compositionally biased region" description="Low complexity" evidence="1">
    <location>
        <begin position="297"/>
        <end position="319"/>
    </location>
</feature>
<dbReference type="Proteomes" id="UP000321798">
    <property type="component" value="Unassembled WGS sequence"/>
</dbReference>
<feature type="compositionally biased region" description="Basic and acidic residues" evidence="1">
    <location>
        <begin position="17"/>
        <end position="27"/>
    </location>
</feature>
<evidence type="ECO:0000313" key="3">
    <source>
        <dbReference type="EMBL" id="GEP69439.1"/>
    </source>
</evidence>
<feature type="domain" description="Thioredoxin-like fold" evidence="2">
    <location>
        <begin position="121"/>
        <end position="274"/>
    </location>
</feature>
<feature type="region of interest" description="Disordered" evidence="1">
    <location>
        <begin position="294"/>
        <end position="319"/>
    </location>
</feature>
<protein>
    <recommendedName>
        <fullName evidence="2">Thioredoxin-like fold domain-containing protein</fullName>
    </recommendedName>
</protein>
<proteinExistence type="predicted"/>
<dbReference type="Pfam" id="PF13462">
    <property type="entry name" value="Thioredoxin_4"/>
    <property type="match status" value="1"/>
</dbReference>
<dbReference type="EMBL" id="BKAL01000007">
    <property type="protein sequence ID" value="GEP69439.1"/>
    <property type="molecule type" value="Genomic_DNA"/>
</dbReference>
<reference evidence="3 4" key="1">
    <citation type="submission" date="2019-07" db="EMBL/GenBank/DDBJ databases">
        <title>Whole genome shotgun sequence of Cellulomonas soli NBRC 109434.</title>
        <authorList>
            <person name="Hosoyama A."/>
            <person name="Uohara A."/>
            <person name="Ohji S."/>
            <person name="Ichikawa N."/>
        </authorList>
    </citation>
    <scope>NUCLEOTIDE SEQUENCE [LARGE SCALE GENOMIC DNA]</scope>
    <source>
        <strain evidence="3 4">NBRC 109434</strain>
    </source>
</reference>
<evidence type="ECO:0000256" key="1">
    <source>
        <dbReference type="SAM" id="MobiDB-lite"/>
    </source>
</evidence>
<feature type="region of interest" description="Disordered" evidence="1">
    <location>
        <begin position="1"/>
        <end position="32"/>
    </location>
</feature>
<name>A0A512PE05_9CELL</name>
<dbReference type="SUPFAM" id="SSF52833">
    <property type="entry name" value="Thioredoxin-like"/>
    <property type="match status" value="1"/>
</dbReference>